<comment type="caution">
    <text evidence="2">The sequence shown here is derived from an EMBL/GenBank/DDBJ whole genome shotgun (WGS) entry which is preliminary data.</text>
</comment>
<dbReference type="Pfam" id="PF02613">
    <property type="entry name" value="Nitrate_red_del"/>
    <property type="match status" value="1"/>
</dbReference>
<organism evidence="2 3">
    <name type="scientific">Erwinia typographi</name>
    <dbReference type="NCBI Taxonomy" id="371042"/>
    <lineage>
        <taxon>Bacteria</taxon>
        <taxon>Pseudomonadati</taxon>
        <taxon>Pseudomonadota</taxon>
        <taxon>Gammaproteobacteria</taxon>
        <taxon>Enterobacterales</taxon>
        <taxon>Erwiniaceae</taxon>
        <taxon>Erwinia</taxon>
    </lineage>
</organism>
<evidence type="ECO:0000313" key="2">
    <source>
        <dbReference type="EMBL" id="KGT94173.1"/>
    </source>
</evidence>
<evidence type="ECO:0000256" key="1">
    <source>
        <dbReference type="ARBA" id="ARBA00023186"/>
    </source>
</evidence>
<dbReference type="Proteomes" id="UP000030351">
    <property type="component" value="Unassembled WGS sequence"/>
</dbReference>
<dbReference type="EMBL" id="JRUQ01000029">
    <property type="protein sequence ID" value="KGT94173.1"/>
    <property type="molecule type" value="Genomic_DNA"/>
</dbReference>
<keyword evidence="1" id="KW-0143">Chaperone</keyword>
<dbReference type="InterPro" id="IPR050289">
    <property type="entry name" value="TorD/DmsD_chaperones"/>
</dbReference>
<dbReference type="PIRSF" id="PIRSF004690">
    <property type="entry name" value="DmsD"/>
    <property type="match status" value="1"/>
</dbReference>
<dbReference type="RefSeq" id="WP_034891730.1">
    <property type="nucleotide sequence ID" value="NZ_JRUQ01000029.1"/>
</dbReference>
<dbReference type="PANTHER" id="PTHR34227:SF6">
    <property type="entry name" value="TAT PROOFREADING CHAPERONE DMSD"/>
    <property type="match status" value="1"/>
</dbReference>
<dbReference type="OrthoDB" id="3174863at2"/>
<dbReference type="InterPro" id="IPR026269">
    <property type="entry name" value="DmsD-type"/>
</dbReference>
<dbReference type="eggNOG" id="COG3381">
    <property type="taxonomic scope" value="Bacteria"/>
</dbReference>
<gene>
    <name evidence="2" type="ORF">NG99_09995</name>
</gene>
<evidence type="ECO:0008006" key="4">
    <source>
        <dbReference type="Google" id="ProtNLM"/>
    </source>
</evidence>
<accession>A0A0A4A8K4</accession>
<dbReference type="AlphaFoldDB" id="A0A0A4A8K4"/>
<evidence type="ECO:0000313" key="3">
    <source>
        <dbReference type="Proteomes" id="UP000030351"/>
    </source>
</evidence>
<sequence>MREIAEIALTARLLGTLFYYAPDDERNREIVTTFHIADWQHDWPCGDPLEIEQAAALIGSALADPERVKASWQRLFIGPDPFKAPAWGSVYLDRESVLFGDSTLSLRHWMKNRGISPDLPSPEPEDHFGLLLLLTAWCAEQQPEWLDELLPQHILPWAGRYLELLSRQEQDVFYPGLALLALTTLKEWVRRGKWKTDRVELYF</sequence>
<dbReference type="Gene3D" id="1.10.3480.10">
    <property type="entry name" value="TorD-like"/>
    <property type="match status" value="1"/>
</dbReference>
<keyword evidence="3" id="KW-1185">Reference proteome</keyword>
<protein>
    <recommendedName>
        <fullName evidence="4">Tat proofreading chaperone DmsD</fullName>
    </recommendedName>
</protein>
<dbReference type="InterPro" id="IPR020945">
    <property type="entry name" value="DMSO/NO3_reduct_chaperone"/>
</dbReference>
<proteinExistence type="predicted"/>
<dbReference type="STRING" id="371042.NG99_09995"/>
<dbReference type="PANTHER" id="PTHR34227">
    <property type="entry name" value="CHAPERONE PROTEIN YCDY"/>
    <property type="match status" value="1"/>
</dbReference>
<name>A0A0A4A8K4_9GAMM</name>
<reference evidence="2 3" key="1">
    <citation type="submission" date="2014-10" db="EMBL/GenBank/DDBJ databases">
        <title>Genome sequence of Erwinia typographi M043b.</title>
        <authorList>
            <person name="Chan K.-G."/>
            <person name="Tan W.-S."/>
        </authorList>
    </citation>
    <scope>NUCLEOTIDE SEQUENCE [LARGE SCALE GENOMIC DNA]</scope>
    <source>
        <strain evidence="2 3">M043b</strain>
    </source>
</reference>
<dbReference type="InterPro" id="IPR036411">
    <property type="entry name" value="TorD-like_sf"/>
</dbReference>
<dbReference type="NCBIfam" id="NF008632">
    <property type="entry name" value="PRK11621.1"/>
    <property type="match status" value="1"/>
</dbReference>
<dbReference type="SUPFAM" id="SSF89155">
    <property type="entry name" value="TorD-like"/>
    <property type="match status" value="1"/>
</dbReference>